<organism evidence="2 3">
    <name type="scientific">Karstenula rhodostoma CBS 690.94</name>
    <dbReference type="NCBI Taxonomy" id="1392251"/>
    <lineage>
        <taxon>Eukaryota</taxon>
        <taxon>Fungi</taxon>
        <taxon>Dikarya</taxon>
        <taxon>Ascomycota</taxon>
        <taxon>Pezizomycotina</taxon>
        <taxon>Dothideomycetes</taxon>
        <taxon>Pleosporomycetidae</taxon>
        <taxon>Pleosporales</taxon>
        <taxon>Massarineae</taxon>
        <taxon>Didymosphaeriaceae</taxon>
        <taxon>Karstenula</taxon>
    </lineage>
</organism>
<evidence type="ECO:0000313" key="2">
    <source>
        <dbReference type="EMBL" id="KAF2449196.1"/>
    </source>
</evidence>
<evidence type="ECO:0000256" key="1">
    <source>
        <dbReference type="SAM" id="SignalP"/>
    </source>
</evidence>
<dbReference type="AlphaFoldDB" id="A0A9P4UG45"/>
<dbReference type="OrthoDB" id="3886018at2759"/>
<gene>
    <name evidence="2" type="ORF">P171DRAFT_469325</name>
</gene>
<protein>
    <submittedName>
        <fullName evidence="2">Uncharacterized protein</fullName>
    </submittedName>
</protein>
<comment type="caution">
    <text evidence="2">The sequence shown here is derived from an EMBL/GenBank/DDBJ whole genome shotgun (WGS) entry which is preliminary data.</text>
</comment>
<reference evidence="2" key="1">
    <citation type="journal article" date="2020" name="Stud. Mycol.">
        <title>101 Dothideomycetes genomes: a test case for predicting lifestyles and emergence of pathogens.</title>
        <authorList>
            <person name="Haridas S."/>
            <person name="Albert R."/>
            <person name="Binder M."/>
            <person name="Bloem J."/>
            <person name="Labutti K."/>
            <person name="Salamov A."/>
            <person name="Andreopoulos B."/>
            <person name="Baker S."/>
            <person name="Barry K."/>
            <person name="Bills G."/>
            <person name="Bluhm B."/>
            <person name="Cannon C."/>
            <person name="Castanera R."/>
            <person name="Culley D."/>
            <person name="Daum C."/>
            <person name="Ezra D."/>
            <person name="Gonzalez J."/>
            <person name="Henrissat B."/>
            <person name="Kuo A."/>
            <person name="Liang C."/>
            <person name="Lipzen A."/>
            <person name="Lutzoni F."/>
            <person name="Magnuson J."/>
            <person name="Mondo S."/>
            <person name="Nolan M."/>
            <person name="Ohm R."/>
            <person name="Pangilinan J."/>
            <person name="Park H.-J."/>
            <person name="Ramirez L."/>
            <person name="Alfaro M."/>
            <person name="Sun H."/>
            <person name="Tritt A."/>
            <person name="Yoshinaga Y."/>
            <person name="Zwiers L.-H."/>
            <person name="Turgeon B."/>
            <person name="Goodwin S."/>
            <person name="Spatafora J."/>
            <person name="Crous P."/>
            <person name="Grigoriev I."/>
        </authorList>
    </citation>
    <scope>NUCLEOTIDE SEQUENCE</scope>
    <source>
        <strain evidence="2">CBS 690.94</strain>
    </source>
</reference>
<evidence type="ECO:0000313" key="3">
    <source>
        <dbReference type="Proteomes" id="UP000799764"/>
    </source>
</evidence>
<feature type="signal peptide" evidence="1">
    <location>
        <begin position="1"/>
        <end position="19"/>
    </location>
</feature>
<sequence length="249" mass="28806">MRRTILFVVFSAVLLPADAFLLNPNKRFVDTAAPPTHDLPEGDGQSPNLKYFTRDSREFSMSTGGLHGCTVLEIISRRAVYVAHYWESISFAPDEDDINRFQSADKMFELFVEKGLRQGIGKGNKPQQHSLERNAQYIDDEYIQAYLLIPSDDHNGNPGGYPQQSTRLKNIVGDILPRLKIRDSEQNDRWHEIQYQRVGSEHELLDTFRGRCLFKFDPQHPNTERGKKMKKAMFWNEDNPVAHHSDEWD</sequence>
<keyword evidence="1" id="KW-0732">Signal</keyword>
<accession>A0A9P4UG45</accession>
<dbReference type="EMBL" id="MU001494">
    <property type="protein sequence ID" value="KAF2449196.1"/>
    <property type="molecule type" value="Genomic_DNA"/>
</dbReference>
<feature type="chain" id="PRO_5040264520" evidence="1">
    <location>
        <begin position="20"/>
        <end position="249"/>
    </location>
</feature>
<proteinExistence type="predicted"/>
<keyword evidence="3" id="KW-1185">Reference proteome</keyword>
<dbReference type="Proteomes" id="UP000799764">
    <property type="component" value="Unassembled WGS sequence"/>
</dbReference>
<name>A0A9P4UG45_9PLEO</name>